<comment type="caution">
    <text evidence="5">The sequence shown here is derived from an EMBL/GenBank/DDBJ whole genome shotgun (WGS) entry which is preliminary data.</text>
</comment>
<dbReference type="Gene3D" id="2.40.30.170">
    <property type="match status" value="1"/>
</dbReference>
<dbReference type="InterPro" id="IPR058624">
    <property type="entry name" value="MdtA-like_HH"/>
</dbReference>
<keyword evidence="6" id="KW-1185">Reference proteome</keyword>
<dbReference type="InterPro" id="IPR058625">
    <property type="entry name" value="MdtA-like_BSH"/>
</dbReference>
<dbReference type="Pfam" id="PF25876">
    <property type="entry name" value="HH_MFP_RND"/>
    <property type="match status" value="1"/>
</dbReference>
<dbReference type="Gene3D" id="2.40.50.100">
    <property type="match status" value="1"/>
</dbReference>
<comment type="similarity">
    <text evidence="1">Belongs to the membrane fusion protein (MFP) (TC 8.A.1) family.</text>
</comment>
<dbReference type="Pfam" id="PF25954">
    <property type="entry name" value="Beta-barrel_RND_2"/>
    <property type="match status" value="1"/>
</dbReference>
<dbReference type="InterPro" id="IPR058792">
    <property type="entry name" value="Beta-barrel_RND_2"/>
</dbReference>
<evidence type="ECO:0000259" key="4">
    <source>
        <dbReference type="Pfam" id="PF25954"/>
    </source>
</evidence>
<dbReference type="RefSeq" id="WP_307286610.1">
    <property type="nucleotide sequence ID" value="NZ_JAUSVX010000036.1"/>
</dbReference>
<dbReference type="Gene3D" id="1.10.287.470">
    <property type="entry name" value="Helix hairpin bin"/>
    <property type="match status" value="1"/>
</dbReference>
<sequence length="368" mass="38332">MRLFHPSGLARAGALLIAAAVAGCGDEAKPPERERLAVLTEVAATTAFAPSVSLTGEVQARYQSDLAFRTGGRIVTRAVDIGDHVLAGQVLATIDTPEQQADLDSATAGLQAAEATLRQADAAYSRQKSLLEKGFTTQRAFDSAQETFVTAQGNVESAKANLATAQDQLSFTRLEAPAPGVITARSIEVGQVVTPAQTAFTLAQDGDRDAVFDVYESVLAQPPPSRDIDLALVSDPSVKATGTVREVSPSLDQANGTVRVKIAIRNPPRQMTLGAAVAGFAHLAPRDVIDLPWTALSRLGDQAAVWVVDPASRTVSQKPVAIDAYTTGRILVRDGLKPGEIVVAAGAQLLRPGQAVSEVAAGAAGETQ</sequence>
<feature type="domain" description="CusB-like beta-barrel" evidence="4">
    <location>
        <begin position="212"/>
        <end position="274"/>
    </location>
</feature>
<evidence type="ECO:0000259" key="3">
    <source>
        <dbReference type="Pfam" id="PF25917"/>
    </source>
</evidence>
<protein>
    <submittedName>
        <fullName evidence="5">RND family efflux transporter MFP subunit</fullName>
    </submittedName>
</protein>
<dbReference type="InterPro" id="IPR006143">
    <property type="entry name" value="RND_pump_MFP"/>
</dbReference>
<dbReference type="PANTHER" id="PTHR30469:SF38">
    <property type="entry name" value="HLYD FAMILY SECRETION PROTEIN"/>
    <property type="match status" value="1"/>
</dbReference>
<feature type="domain" description="Multidrug resistance protein MdtA-like alpha-helical hairpin" evidence="2">
    <location>
        <begin position="103"/>
        <end position="172"/>
    </location>
</feature>
<dbReference type="PANTHER" id="PTHR30469">
    <property type="entry name" value="MULTIDRUG RESISTANCE PROTEIN MDTA"/>
    <property type="match status" value="1"/>
</dbReference>
<dbReference type="Pfam" id="PF25917">
    <property type="entry name" value="BSH_RND"/>
    <property type="match status" value="1"/>
</dbReference>
<evidence type="ECO:0000313" key="6">
    <source>
        <dbReference type="Proteomes" id="UP001242480"/>
    </source>
</evidence>
<gene>
    <name evidence="5" type="ORF">QO011_008447</name>
</gene>
<reference evidence="5 6" key="1">
    <citation type="submission" date="2023-07" db="EMBL/GenBank/DDBJ databases">
        <title>Genomic Encyclopedia of Type Strains, Phase IV (KMG-IV): sequencing the most valuable type-strain genomes for metagenomic binning, comparative biology and taxonomic classification.</title>
        <authorList>
            <person name="Goeker M."/>
        </authorList>
    </citation>
    <scope>NUCLEOTIDE SEQUENCE [LARGE SCALE GENOMIC DNA]</scope>
    <source>
        <strain evidence="5 6">DSM 19619</strain>
    </source>
</reference>
<dbReference type="NCBIfam" id="TIGR01730">
    <property type="entry name" value="RND_mfp"/>
    <property type="match status" value="1"/>
</dbReference>
<evidence type="ECO:0000313" key="5">
    <source>
        <dbReference type="EMBL" id="MDQ0475403.1"/>
    </source>
</evidence>
<dbReference type="PROSITE" id="PS51257">
    <property type="entry name" value="PROKAR_LIPOPROTEIN"/>
    <property type="match status" value="1"/>
</dbReference>
<dbReference type="Proteomes" id="UP001242480">
    <property type="component" value="Unassembled WGS sequence"/>
</dbReference>
<dbReference type="SUPFAM" id="SSF111369">
    <property type="entry name" value="HlyD-like secretion proteins"/>
    <property type="match status" value="1"/>
</dbReference>
<name>A0ABU0JM96_9HYPH</name>
<feature type="domain" description="Multidrug resistance protein MdtA-like barrel-sandwich hybrid" evidence="3">
    <location>
        <begin position="69"/>
        <end position="201"/>
    </location>
</feature>
<dbReference type="EMBL" id="JAUSVX010000036">
    <property type="protein sequence ID" value="MDQ0475403.1"/>
    <property type="molecule type" value="Genomic_DNA"/>
</dbReference>
<proteinExistence type="inferred from homology"/>
<evidence type="ECO:0000256" key="1">
    <source>
        <dbReference type="ARBA" id="ARBA00009477"/>
    </source>
</evidence>
<organism evidence="5 6">
    <name type="scientific">Labrys wisconsinensis</name>
    <dbReference type="NCBI Taxonomy" id="425677"/>
    <lineage>
        <taxon>Bacteria</taxon>
        <taxon>Pseudomonadati</taxon>
        <taxon>Pseudomonadota</taxon>
        <taxon>Alphaproteobacteria</taxon>
        <taxon>Hyphomicrobiales</taxon>
        <taxon>Xanthobacteraceae</taxon>
        <taxon>Labrys</taxon>
    </lineage>
</organism>
<accession>A0ABU0JM96</accession>
<evidence type="ECO:0000259" key="2">
    <source>
        <dbReference type="Pfam" id="PF25876"/>
    </source>
</evidence>
<dbReference type="Gene3D" id="2.40.420.20">
    <property type="match status" value="1"/>
</dbReference>